<feature type="domain" description="HTH La-type RNA-binding" evidence="14">
    <location>
        <begin position="402"/>
        <end position="498"/>
    </location>
</feature>
<dbReference type="PANTHER" id="PTHR10791">
    <property type="entry name" value="RAG1-ACTIVATING PROTEIN 1"/>
    <property type="match status" value="1"/>
</dbReference>
<dbReference type="InterPro" id="IPR036390">
    <property type="entry name" value="WH_DNA-bd_sf"/>
</dbReference>
<dbReference type="EMBL" id="JACGWM010000003">
    <property type="protein sequence ID" value="KAL0381997.1"/>
    <property type="molecule type" value="Genomic_DNA"/>
</dbReference>
<evidence type="ECO:0000313" key="15">
    <source>
        <dbReference type="EMBL" id="KAL0381997.1"/>
    </source>
</evidence>
<dbReference type="GO" id="GO:0005886">
    <property type="term" value="C:plasma membrane"/>
    <property type="evidence" value="ECO:0007669"/>
    <property type="project" value="UniProtKB-SubCell"/>
</dbReference>
<comment type="subcellular location">
    <subcellularLocation>
        <location evidence="1">Cell membrane</location>
        <topology evidence="1">Multi-pass membrane protein</topology>
    </subcellularLocation>
</comment>
<keyword evidence="10 13" id="KW-0472">Membrane</keyword>
<accession>A0AAW2RPW6</accession>
<dbReference type="InterPro" id="IPR006630">
    <property type="entry name" value="La_HTH"/>
</dbReference>
<keyword evidence="6 13" id="KW-0812">Transmembrane</keyword>
<dbReference type="GO" id="GO:0051119">
    <property type="term" value="F:sugar transmembrane transporter activity"/>
    <property type="evidence" value="ECO:0007669"/>
    <property type="project" value="InterPro"/>
</dbReference>
<evidence type="ECO:0000256" key="12">
    <source>
        <dbReference type="SAM" id="MobiDB-lite"/>
    </source>
</evidence>
<feature type="compositionally biased region" description="Basic and acidic residues" evidence="12">
    <location>
        <begin position="560"/>
        <end position="575"/>
    </location>
</feature>
<evidence type="ECO:0000256" key="9">
    <source>
        <dbReference type="ARBA" id="ARBA00022989"/>
    </source>
</evidence>
<evidence type="ECO:0000256" key="11">
    <source>
        <dbReference type="PROSITE-ProRule" id="PRU00332"/>
    </source>
</evidence>
<feature type="transmembrane region" description="Helical" evidence="13">
    <location>
        <begin position="155"/>
        <end position="177"/>
    </location>
</feature>
<evidence type="ECO:0000256" key="1">
    <source>
        <dbReference type="ARBA" id="ARBA00004651"/>
    </source>
</evidence>
<name>A0AAW2RPW6_9LAMI</name>
<evidence type="ECO:0000256" key="4">
    <source>
        <dbReference type="ARBA" id="ARBA00022475"/>
    </source>
</evidence>
<dbReference type="FunFam" id="1.20.1280.290:FF:000003">
    <property type="entry name" value="Bidirectional sugar transporter SWEET"/>
    <property type="match status" value="1"/>
</dbReference>
<dbReference type="InterPro" id="IPR047664">
    <property type="entry name" value="SWEET"/>
</dbReference>
<feature type="region of interest" description="Disordered" evidence="12">
    <location>
        <begin position="545"/>
        <end position="667"/>
    </location>
</feature>
<sequence>MAKFDRQSCIVSGIFGTNVRQHFTLSGRRKSSEGFQSIPYSVAFLSASLLLYYAFLKTNAYMIVSINGIGCVIETIYLLMYIVYAPKKARMFTIKLVVLFNFGGMGLVMLVSLLAYKGAERVSLVGWACAIFNLAVFAAPLSIMRQVIRTKSVEFMPFTLSFFLTLCATMWFFYGFFVQDYYIALPNVLGFLFGIAQMILYFIYKNAKKDVNETKNVELETSKDIEKNLDVKEAVATMFDESINQQQQQQQQQQHALAPFFMMDQEQASEALTASTSFSSRKLNAEAPEFVPRSSATAPPQQSVLQNVYARPPPFVSPLPPPYYGYENFYQQPPMQFYGYNSNPLSPVELAADRNNGSPAAATKNGLSDAHLKILNQFGISCAEQGSKSIHWDFGLIVKFVYLVFGQGWGTRAKEVEFYFSDINLATTDQLFRFMSKDPEGYVPISVVASFKKIKSAINGSAELASILQSSKKLLHAFVEFESVELAEKAVIELTDEGNWRNGLKVRLLLTSVVKPTQGRGRKIGNEGHPVGRKDEATIAEMQCSEGSHMEDSQLQSDSQFHEHQGRPFQQREDSGTSNVQRKGRNNIAGNGKAKAKAKSKGKGQGQGQGRGRPQHLTNGGIYPPPIEVSASSEKPTTAKTSPVPRMPDGTKGFSMGRGKPVNLKIA</sequence>
<keyword evidence="5 15" id="KW-0762">Sugar transport</keyword>
<dbReference type="AlphaFoldDB" id="A0AAW2RPW6"/>
<keyword evidence="4" id="KW-1003">Cell membrane</keyword>
<dbReference type="SUPFAM" id="SSF46785">
    <property type="entry name" value="Winged helix' DNA-binding domain"/>
    <property type="match status" value="1"/>
</dbReference>
<dbReference type="GO" id="GO:0003723">
    <property type="term" value="F:RNA binding"/>
    <property type="evidence" value="ECO:0007669"/>
    <property type="project" value="UniProtKB-UniRule"/>
</dbReference>
<organism evidence="15">
    <name type="scientific">Sesamum calycinum</name>
    <dbReference type="NCBI Taxonomy" id="2727403"/>
    <lineage>
        <taxon>Eukaryota</taxon>
        <taxon>Viridiplantae</taxon>
        <taxon>Streptophyta</taxon>
        <taxon>Embryophyta</taxon>
        <taxon>Tracheophyta</taxon>
        <taxon>Spermatophyta</taxon>
        <taxon>Magnoliopsida</taxon>
        <taxon>eudicotyledons</taxon>
        <taxon>Gunneridae</taxon>
        <taxon>Pentapetalae</taxon>
        <taxon>asterids</taxon>
        <taxon>lamiids</taxon>
        <taxon>Lamiales</taxon>
        <taxon>Pedaliaceae</taxon>
        <taxon>Sesamum</taxon>
    </lineage>
</organism>
<proteinExistence type="inferred from homology"/>
<dbReference type="PANTHER" id="PTHR10791:SF134">
    <property type="entry name" value="BIDIRECTIONAL SUGAR TRANSPORTER SWEET9"/>
    <property type="match status" value="1"/>
</dbReference>
<keyword evidence="8 11" id="KW-0694">RNA-binding</keyword>
<dbReference type="Pfam" id="PF07145">
    <property type="entry name" value="PAM2"/>
    <property type="match status" value="1"/>
</dbReference>
<feature type="transmembrane region" description="Helical" evidence="13">
    <location>
        <begin position="183"/>
        <end position="204"/>
    </location>
</feature>
<comment type="similarity">
    <text evidence="2">Belongs to the SWEET sugar transporter family.</text>
</comment>
<dbReference type="InterPro" id="IPR009818">
    <property type="entry name" value="PAM2_motif"/>
</dbReference>
<protein>
    <submittedName>
        <fullName evidence="15">Bidirectional sugar transporter NEC1</fullName>
    </submittedName>
</protein>
<feature type="transmembrane region" description="Helical" evidence="13">
    <location>
        <begin position="96"/>
        <end position="116"/>
    </location>
</feature>
<evidence type="ECO:0000256" key="2">
    <source>
        <dbReference type="ARBA" id="ARBA00007809"/>
    </source>
</evidence>
<keyword evidence="3" id="KW-0813">Transport</keyword>
<evidence type="ECO:0000259" key="14">
    <source>
        <dbReference type="PROSITE" id="PS50961"/>
    </source>
</evidence>
<comment type="caution">
    <text evidence="15">The sequence shown here is derived from an EMBL/GenBank/DDBJ whole genome shotgun (WGS) entry which is preliminary data.</text>
</comment>
<evidence type="ECO:0000256" key="13">
    <source>
        <dbReference type="SAM" id="Phobius"/>
    </source>
</evidence>
<evidence type="ECO:0000256" key="10">
    <source>
        <dbReference type="ARBA" id="ARBA00023136"/>
    </source>
</evidence>
<feature type="transmembrane region" description="Helical" evidence="13">
    <location>
        <begin position="61"/>
        <end position="84"/>
    </location>
</feature>
<keyword evidence="7" id="KW-0677">Repeat</keyword>
<evidence type="ECO:0000256" key="8">
    <source>
        <dbReference type="ARBA" id="ARBA00022884"/>
    </source>
</evidence>
<reference evidence="15" key="2">
    <citation type="journal article" date="2024" name="Plant">
        <title>Genomic evolution and insights into agronomic trait innovations of Sesamum species.</title>
        <authorList>
            <person name="Miao H."/>
            <person name="Wang L."/>
            <person name="Qu L."/>
            <person name="Liu H."/>
            <person name="Sun Y."/>
            <person name="Le M."/>
            <person name="Wang Q."/>
            <person name="Wei S."/>
            <person name="Zheng Y."/>
            <person name="Lin W."/>
            <person name="Duan Y."/>
            <person name="Cao H."/>
            <person name="Xiong S."/>
            <person name="Wang X."/>
            <person name="Wei L."/>
            <person name="Li C."/>
            <person name="Ma Q."/>
            <person name="Ju M."/>
            <person name="Zhao R."/>
            <person name="Li G."/>
            <person name="Mu C."/>
            <person name="Tian Q."/>
            <person name="Mei H."/>
            <person name="Zhang T."/>
            <person name="Gao T."/>
            <person name="Zhang H."/>
        </authorList>
    </citation>
    <scope>NUCLEOTIDE SEQUENCE</scope>
    <source>
        <strain evidence="15">KEN8</strain>
    </source>
</reference>
<dbReference type="InterPro" id="IPR036388">
    <property type="entry name" value="WH-like_DNA-bd_sf"/>
</dbReference>
<dbReference type="InterPro" id="IPR004316">
    <property type="entry name" value="SWEET_rpt"/>
</dbReference>
<feature type="transmembrane region" description="Helical" evidence="13">
    <location>
        <begin position="122"/>
        <end position="143"/>
    </location>
</feature>
<dbReference type="Pfam" id="PF03083">
    <property type="entry name" value="MtN3_slv"/>
    <property type="match status" value="2"/>
</dbReference>
<evidence type="ECO:0000256" key="5">
    <source>
        <dbReference type="ARBA" id="ARBA00022597"/>
    </source>
</evidence>
<evidence type="ECO:0000256" key="7">
    <source>
        <dbReference type="ARBA" id="ARBA00022737"/>
    </source>
</evidence>
<feature type="transmembrane region" description="Helical" evidence="13">
    <location>
        <begin position="38"/>
        <end position="55"/>
    </location>
</feature>
<gene>
    <name evidence="15" type="ORF">Scaly_0487000</name>
</gene>
<feature type="compositionally biased region" description="Polar residues" evidence="12">
    <location>
        <begin position="630"/>
        <end position="641"/>
    </location>
</feature>
<dbReference type="Gene3D" id="1.20.1280.290">
    <property type="match status" value="2"/>
</dbReference>
<evidence type="ECO:0000256" key="3">
    <source>
        <dbReference type="ARBA" id="ARBA00022448"/>
    </source>
</evidence>
<evidence type="ECO:0000256" key="6">
    <source>
        <dbReference type="ARBA" id="ARBA00022692"/>
    </source>
</evidence>
<keyword evidence="9 13" id="KW-1133">Transmembrane helix</keyword>
<dbReference type="Gene3D" id="1.10.10.10">
    <property type="entry name" value="Winged helix-like DNA-binding domain superfamily/Winged helix DNA-binding domain"/>
    <property type="match status" value="1"/>
</dbReference>
<dbReference type="SMART" id="SM00715">
    <property type="entry name" value="LA"/>
    <property type="match status" value="1"/>
</dbReference>
<dbReference type="PROSITE" id="PS50961">
    <property type="entry name" value="HTH_LA"/>
    <property type="match status" value="1"/>
</dbReference>
<reference evidence="15" key="1">
    <citation type="submission" date="2020-06" db="EMBL/GenBank/DDBJ databases">
        <authorList>
            <person name="Li T."/>
            <person name="Hu X."/>
            <person name="Zhang T."/>
            <person name="Song X."/>
            <person name="Zhang H."/>
            <person name="Dai N."/>
            <person name="Sheng W."/>
            <person name="Hou X."/>
            <person name="Wei L."/>
        </authorList>
    </citation>
    <scope>NUCLEOTIDE SEQUENCE</scope>
    <source>
        <strain evidence="15">KEN8</strain>
        <tissue evidence="15">Leaf</tissue>
    </source>
</reference>
<dbReference type="Pfam" id="PF05383">
    <property type="entry name" value="La"/>
    <property type="match status" value="1"/>
</dbReference>